<evidence type="ECO:0008006" key="4">
    <source>
        <dbReference type="Google" id="ProtNLM"/>
    </source>
</evidence>
<evidence type="ECO:0000256" key="1">
    <source>
        <dbReference type="SAM" id="MobiDB-lite"/>
    </source>
</evidence>
<sequence>MRFRAHITGRLIAPLLVVLWMVQSLIALNHSREHTHRYCPAHSAFEEAPASQGMASAVRSLEGPAVENPSGASAEASGHEACPYLSFSERKAVLGGGPRALPLLVVRHREDPPAPAPTRALSPLSVLDTAPKASPPARV</sequence>
<reference evidence="2 3" key="1">
    <citation type="submission" date="2017-06" db="EMBL/GenBank/DDBJ databases">
        <authorList>
            <person name="Kim H.J."/>
            <person name="Triplett B.A."/>
        </authorList>
    </citation>
    <scope>NUCLEOTIDE SEQUENCE [LARGE SCALE GENOMIC DNA]</scope>
    <source>
        <strain evidence="2 3">DSM 14713</strain>
    </source>
</reference>
<accession>A0A286NUX5</accession>
<keyword evidence="3" id="KW-1185">Reference proteome</keyword>
<dbReference type="AlphaFoldDB" id="A0A286NUX5"/>
<name>A0A286NUX5_9BACT</name>
<dbReference type="EMBL" id="CP022163">
    <property type="protein sequence ID" value="ATB26826.1"/>
    <property type="molecule type" value="Genomic_DNA"/>
</dbReference>
<dbReference type="KEGG" id="mbd:MEBOL_000260"/>
<dbReference type="OrthoDB" id="5382121at2"/>
<evidence type="ECO:0000313" key="2">
    <source>
        <dbReference type="EMBL" id="ATB26826.1"/>
    </source>
</evidence>
<protein>
    <recommendedName>
        <fullName evidence="4">DUF2946 domain-containing protein</fullName>
    </recommendedName>
</protein>
<gene>
    <name evidence="2" type="ORF">MEBOL_000260</name>
</gene>
<proteinExistence type="predicted"/>
<organism evidence="2 3">
    <name type="scientific">Melittangium boletus DSM 14713</name>
    <dbReference type="NCBI Taxonomy" id="1294270"/>
    <lineage>
        <taxon>Bacteria</taxon>
        <taxon>Pseudomonadati</taxon>
        <taxon>Myxococcota</taxon>
        <taxon>Myxococcia</taxon>
        <taxon>Myxococcales</taxon>
        <taxon>Cystobacterineae</taxon>
        <taxon>Archangiaceae</taxon>
        <taxon>Melittangium</taxon>
    </lineage>
</organism>
<evidence type="ECO:0000313" key="3">
    <source>
        <dbReference type="Proteomes" id="UP000217289"/>
    </source>
</evidence>
<dbReference type="Proteomes" id="UP000217289">
    <property type="component" value="Chromosome"/>
</dbReference>
<feature type="region of interest" description="Disordered" evidence="1">
    <location>
        <begin position="110"/>
        <end position="139"/>
    </location>
</feature>